<dbReference type="SUPFAM" id="SSF55298">
    <property type="entry name" value="YjgF-like"/>
    <property type="match status" value="1"/>
</dbReference>
<sequence>MPVKAHTPAGIRPPFARYSHAVEVPPGHSLLVLSGQLGIAPDDSVPADAGAQAELCFANIEAILAQAGCTRGAIVRLNAYVTGRAHLAAYMAARDRYLAQINPPPASTLMIVSGFARPEFLVEVEALAAVPA</sequence>
<dbReference type="Gene3D" id="3.30.1330.40">
    <property type="entry name" value="RutC-like"/>
    <property type="match status" value="1"/>
</dbReference>
<reference evidence="1 2" key="1">
    <citation type="submission" date="2019-10" db="EMBL/GenBank/DDBJ databases">
        <title>Cognatihalovulum marinum gen. nov. sp. nov., a new member of the family Rhodobacteraceae isolated from deep seawater of the Northwest Indian Ocean.</title>
        <authorList>
            <person name="Ruan C."/>
            <person name="Wang J."/>
            <person name="Zheng X."/>
            <person name="Song L."/>
            <person name="Zhu Y."/>
            <person name="Huang Y."/>
            <person name="Lu Z."/>
            <person name="Du W."/>
            <person name="Huang L."/>
            <person name="Dai X."/>
        </authorList>
    </citation>
    <scope>NUCLEOTIDE SEQUENCE [LARGE SCALE GENOMIC DNA]</scope>
    <source>
        <strain evidence="1 2">2CG4</strain>
    </source>
</reference>
<dbReference type="AlphaFoldDB" id="A0A6L5YXW0"/>
<dbReference type="EMBL" id="WIND01000003">
    <property type="protein sequence ID" value="MSU89173.1"/>
    <property type="molecule type" value="Genomic_DNA"/>
</dbReference>
<evidence type="ECO:0000313" key="1">
    <source>
        <dbReference type="EMBL" id="MSU89173.1"/>
    </source>
</evidence>
<proteinExistence type="predicted"/>
<evidence type="ECO:0000313" key="2">
    <source>
        <dbReference type="Proteomes" id="UP000474957"/>
    </source>
</evidence>
<dbReference type="CDD" id="cd00448">
    <property type="entry name" value="YjgF_YER057c_UK114_family"/>
    <property type="match status" value="1"/>
</dbReference>
<keyword evidence="2" id="KW-1185">Reference proteome</keyword>
<dbReference type="PANTHER" id="PTHR43857">
    <property type="entry name" value="BLR7761 PROTEIN"/>
    <property type="match status" value="1"/>
</dbReference>
<dbReference type="InterPro" id="IPR006175">
    <property type="entry name" value="YjgF/YER057c/UK114"/>
</dbReference>
<comment type="caution">
    <text evidence="1">The sequence shown here is derived from an EMBL/GenBank/DDBJ whole genome shotgun (WGS) entry which is preliminary data.</text>
</comment>
<dbReference type="Proteomes" id="UP000474957">
    <property type="component" value="Unassembled WGS sequence"/>
</dbReference>
<dbReference type="InterPro" id="IPR035959">
    <property type="entry name" value="RutC-like_sf"/>
</dbReference>
<dbReference type="PANTHER" id="PTHR43857:SF1">
    <property type="entry name" value="YJGH FAMILY PROTEIN"/>
    <property type="match status" value="1"/>
</dbReference>
<organism evidence="1 2">
    <name type="scientific">Halovulum marinum</name>
    <dbReference type="NCBI Taxonomy" id="2662447"/>
    <lineage>
        <taxon>Bacteria</taxon>
        <taxon>Pseudomonadati</taxon>
        <taxon>Pseudomonadota</taxon>
        <taxon>Alphaproteobacteria</taxon>
        <taxon>Rhodobacterales</taxon>
        <taxon>Paracoccaceae</taxon>
        <taxon>Halovulum</taxon>
    </lineage>
</organism>
<gene>
    <name evidence="1" type="ORF">GE300_05995</name>
</gene>
<protein>
    <submittedName>
        <fullName evidence="1">RidA family protein</fullName>
    </submittedName>
</protein>
<dbReference type="Pfam" id="PF01042">
    <property type="entry name" value="Ribonuc_L-PSP"/>
    <property type="match status" value="1"/>
</dbReference>
<accession>A0A6L5YXW0</accession>
<name>A0A6L5YXW0_9RHOB</name>